<keyword evidence="4" id="KW-1185">Reference proteome</keyword>
<gene>
    <name evidence="3" type="ORF">E4031_00160</name>
    <name evidence="2" type="ORF">E4Z98_05715</name>
</gene>
<evidence type="ECO:0000313" key="5">
    <source>
        <dbReference type="Proteomes" id="UP000297725"/>
    </source>
</evidence>
<dbReference type="RefSeq" id="WP_135253298.1">
    <property type="nucleotide sequence ID" value="NZ_CP038865.1"/>
</dbReference>
<keyword evidence="1" id="KW-1133">Transmembrane helix</keyword>
<dbReference type="Proteomes" id="UP000296883">
    <property type="component" value="Chromosome"/>
</dbReference>
<feature type="transmembrane region" description="Helical" evidence="1">
    <location>
        <begin position="38"/>
        <end position="63"/>
    </location>
</feature>
<evidence type="ECO:0008006" key="6">
    <source>
        <dbReference type="Google" id="ProtNLM"/>
    </source>
</evidence>
<feature type="transmembrane region" description="Helical" evidence="1">
    <location>
        <begin position="139"/>
        <end position="162"/>
    </location>
</feature>
<keyword evidence="1" id="KW-0472">Membrane</keyword>
<organism evidence="3 5">
    <name type="scientific">Vagococcus xieshaowenii</name>
    <dbReference type="NCBI Taxonomy" id="2562451"/>
    <lineage>
        <taxon>Bacteria</taxon>
        <taxon>Bacillati</taxon>
        <taxon>Bacillota</taxon>
        <taxon>Bacilli</taxon>
        <taxon>Lactobacillales</taxon>
        <taxon>Enterococcaceae</taxon>
        <taxon>Vagococcus</taxon>
    </lineage>
</organism>
<keyword evidence="1" id="KW-0812">Transmembrane</keyword>
<evidence type="ECO:0000313" key="3">
    <source>
        <dbReference type="EMBL" id="TFZ43453.1"/>
    </source>
</evidence>
<reference evidence="2 4" key="2">
    <citation type="journal article" date="2020" name="Int. J. Syst. Evol. Microbiol.">
        <title>Vagococcus xieshaowenii sp. nov., isolated from snow finch (Montifringilla taczanowskii) cloacal content.</title>
        <authorList>
            <person name="Ge Y."/>
            <person name="Yang J."/>
            <person name="Lai X.H."/>
            <person name="Zhang G."/>
            <person name="Jin D."/>
            <person name="Lu S."/>
            <person name="Wang B."/>
            <person name="Huang Y."/>
            <person name="Huang Y."/>
            <person name="Ren Z."/>
            <person name="Zhang X."/>
            <person name="Xu J."/>
        </authorList>
    </citation>
    <scope>NUCLEOTIDE SEQUENCE [LARGE SCALE GENOMIC DNA]</scope>
    <source>
        <strain evidence="4">personal::cf-49</strain>
        <strain evidence="2">Personal::cf-49</strain>
    </source>
</reference>
<dbReference type="EMBL" id="CP038865">
    <property type="protein sequence ID" value="QCA28840.1"/>
    <property type="molecule type" value="Genomic_DNA"/>
</dbReference>
<dbReference type="EMBL" id="SRHU01000001">
    <property type="protein sequence ID" value="TFZ43453.1"/>
    <property type="molecule type" value="Genomic_DNA"/>
</dbReference>
<protein>
    <recommendedName>
        <fullName evidence="6">DNA translocase FtsK 4TM region domain-containing protein</fullName>
    </recommendedName>
</protein>
<reference evidence="3 5" key="1">
    <citation type="submission" date="2019-03" db="EMBL/GenBank/DDBJ databases">
        <title>Vagococcus sp. was isolated fron gut of Carduelis flavirostris.</title>
        <authorList>
            <person name="Ge Y."/>
        </authorList>
    </citation>
    <scope>NUCLEOTIDE SEQUENCE [LARGE SCALE GENOMIC DNA]</scope>
    <source>
        <strain evidence="3 5">CF-210</strain>
    </source>
</reference>
<dbReference type="AlphaFoldDB" id="A0AAJ5JLS8"/>
<evidence type="ECO:0000256" key="1">
    <source>
        <dbReference type="SAM" id="Phobius"/>
    </source>
</evidence>
<evidence type="ECO:0000313" key="2">
    <source>
        <dbReference type="EMBL" id="QCA28840.1"/>
    </source>
</evidence>
<feature type="transmembrane region" description="Helical" evidence="1">
    <location>
        <begin position="9"/>
        <end position="32"/>
    </location>
</feature>
<name>A0AAJ5JLS8_9ENTE</name>
<feature type="transmembrane region" description="Helical" evidence="1">
    <location>
        <begin position="75"/>
        <end position="92"/>
    </location>
</feature>
<dbReference type="Proteomes" id="UP000297725">
    <property type="component" value="Unassembled WGS sequence"/>
</dbReference>
<proteinExistence type="predicted"/>
<sequence>MSNKKKNTLYIGIGILYVLFGILSFFSIGFVGRLMTNVLRFFVGEAYGVLAVISILYGLLLMLLKKELHFKKKSLFWGAFCLLLAIICWQQLHIPGAKENSYILSDVFNGLYRDIQLNQVTYDSGGGLLGAFINQCVNWLKLGIIMPFSVIIFTLLGGLLIFKKK</sequence>
<evidence type="ECO:0000313" key="4">
    <source>
        <dbReference type="Proteomes" id="UP000296883"/>
    </source>
</evidence>
<accession>A0AAJ5JLS8</accession>